<dbReference type="PANTHER" id="PTHR10728:SF62">
    <property type="entry name" value="LYSOPHOSPHOLIPASE"/>
    <property type="match status" value="1"/>
</dbReference>
<dbReference type="EMBL" id="CAJPDS010000004">
    <property type="protein sequence ID" value="CAF9906336.1"/>
    <property type="molecule type" value="Genomic_DNA"/>
</dbReference>
<dbReference type="SUPFAM" id="SSF52151">
    <property type="entry name" value="FabD/lysophospholipase-like"/>
    <property type="match status" value="1"/>
</dbReference>
<comment type="caution">
    <text evidence="12">The sequence shown here is derived from an EMBL/GenBank/DDBJ whole genome shotgun (WGS) entry which is preliminary data.</text>
</comment>
<keyword evidence="3 8" id="KW-0378">Hydrolase</keyword>
<evidence type="ECO:0000313" key="13">
    <source>
        <dbReference type="Proteomes" id="UP000664521"/>
    </source>
</evidence>
<evidence type="ECO:0000256" key="7">
    <source>
        <dbReference type="ARBA" id="ARBA00049531"/>
    </source>
</evidence>
<dbReference type="PANTHER" id="PTHR10728">
    <property type="entry name" value="CYTOSOLIC PHOSPHOLIPASE A2"/>
    <property type="match status" value="1"/>
</dbReference>
<keyword evidence="13" id="KW-1185">Reference proteome</keyword>
<evidence type="ECO:0000256" key="10">
    <source>
        <dbReference type="SAM" id="MobiDB-lite"/>
    </source>
</evidence>
<evidence type="ECO:0000313" key="12">
    <source>
        <dbReference type="EMBL" id="CAF9906336.1"/>
    </source>
</evidence>
<evidence type="ECO:0000256" key="2">
    <source>
        <dbReference type="ARBA" id="ARBA00013274"/>
    </source>
</evidence>
<feature type="region of interest" description="Disordered" evidence="10">
    <location>
        <begin position="31"/>
        <end position="59"/>
    </location>
</feature>
<dbReference type="GO" id="GO:0004622">
    <property type="term" value="F:phosphatidylcholine lysophospholipase activity"/>
    <property type="evidence" value="ECO:0007669"/>
    <property type="project" value="UniProtKB-EC"/>
</dbReference>
<dbReference type="FunFam" id="3.40.1090.10:FF:000010">
    <property type="entry name" value="Lysophospholipase"/>
    <property type="match status" value="1"/>
</dbReference>
<feature type="domain" description="PLA2c" evidence="11">
    <location>
        <begin position="43"/>
        <end position="589"/>
    </location>
</feature>
<dbReference type="GO" id="GO:0005783">
    <property type="term" value="C:endoplasmic reticulum"/>
    <property type="evidence" value="ECO:0007669"/>
    <property type="project" value="TreeGrafter"/>
</dbReference>
<name>A0A8H3EP03_9LECA</name>
<comment type="catalytic activity">
    <reaction evidence="7 9">
        <text>a 1-acyl-sn-glycero-3-phosphocholine + H2O = sn-glycerol 3-phosphocholine + a fatty acid + H(+)</text>
        <dbReference type="Rhea" id="RHEA:15177"/>
        <dbReference type="ChEBI" id="CHEBI:15377"/>
        <dbReference type="ChEBI" id="CHEBI:15378"/>
        <dbReference type="ChEBI" id="CHEBI:16870"/>
        <dbReference type="ChEBI" id="CHEBI:28868"/>
        <dbReference type="ChEBI" id="CHEBI:58168"/>
        <dbReference type="EC" id="3.1.1.5"/>
    </reaction>
</comment>
<gene>
    <name evidence="12" type="primary">PLB1</name>
    <name evidence="12" type="ORF">HETSPECPRED_006149</name>
</gene>
<comment type="similarity">
    <text evidence="1 9">Belongs to the lysophospholipase family.</text>
</comment>
<evidence type="ECO:0000259" key="11">
    <source>
        <dbReference type="PROSITE" id="PS51210"/>
    </source>
</evidence>
<dbReference type="InterPro" id="IPR002642">
    <property type="entry name" value="LysoPLipase_cat_dom"/>
</dbReference>
<evidence type="ECO:0000256" key="5">
    <source>
        <dbReference type="ARBA" id="ARBA00023098"/>
    </source>
</evidence>
<reference evidence="12" key="1">
    <citation type="submission" date="2021-03" db="EMBL/GenBank/DDBJ databases">
        <authorList>
            <person name="Tagirdzhanova G."/>
        </authorList>
    </citation>
    <scope>NUCLEOTIDE SEQUENCE</scope>
</reference>
<dbReference type="Gene3D" id="3.40.1090.10">
    <property type="entry name" value="Cytosolic phospholipase A2 catalytic domain"/>
    <property type="match status" value="1"/>
</dbReference>
<evidence type="ECO:0000256" key="6">
    <source>
        <dbReference type="ARBA" id="ARBA00023180"/>
    </source>
</evidence>
<dbReference type="AlphaFoldDB" id="A0A8H3EP03"/>
<sequence length="637" mass="68174">MSLASILTSRKPSDHANSALELPSLVSRALPNAPNGYTPQAGECPTTRPRIRSAAGLSGNETSWLKSRRSQTIDPLRDLLGRLNISGFDAEAYITNNAKNTTAIPNVAIAFSGGGYRAMLNGAGALKAFDSREANGTSSGHLGGLLQASTYVAGLSGGSWLVGSIFINNFTTINALQAAPSPGSEWEFENSILEGPAEGGLQILDSAQYFDNVYDAVDGKKDAGFNTSITDYWGRMLSFQLLNGSDGGVSYTWSSIALSDDFANGNTPMPLVVADGRAPGELLIPGNTTVYEFNPWEFGTFDPTTYGFVPLEYLGSNFSGGTLPDNEQCVRGFDNAGYIMGTSSSLFNQFLMQVNQSSIPDLAKKFINNILTDIGQDNNDIADYSPNPFYHYHNGTSKNAQSKRLTLVDGGEDLENIPLHPLIQPVRAVDVIFAIDSSADTDSHWPNGTSLVATYQRSLEDISNGTSFPAVPDQNSFVNLGLNTHPTFFGCDSSNTTSTTPLIVYLPNSPYVFHSNVSTFDPSYNTSERDNMILNGYAVATMGNATMDSTWPTCVGCAILQRSLERTQTKIPDVCTSCFQKFCWDGTVNSTQPAAYNPPYSIGAVDASSGSAGLRSSQGSFAAVFFGLFAAVLVTVW</sequence>
<dbReference type="GO" id="GO:0046475">
    <property type="term" value="P:glycerophospholipid catabolic process"/>
    <property type="evidence" value="ECO:0007669"/>
    <property type="project" value="TreeGrafter"/>
</dbReference>
<proteinExistence type="inferred from homology"/>
<keyword evidence="4 8" id="KW-0442">Lipid degradation</keyword>
<dbReference type="InterPro" id="IPR016035">
    <property type="entry name" value="Acyl_Trfase/lysoPLipase"/>
</dbReference>
<evidence type="ECO:0000256" key="4">
    <source>
        <dbReference type="ARBA" id="ARBA00022963"/>
    </source>
</evidence>
<evidence type="ECO:0000256" key="1">
    <source>
        <dbReference type="ARBA" id="ARBA00008780"/>
    </source>
</evidence>
<evidence type="ECO:0000256" key="9">
    <source>
        <dbReference type="RuleBase" id="RU362103"/>
    </source>
</evidence>
<dbReference type="SMART" id="SM00022">
    <property type="entry name" value="PLAc"/>
    <property type="match status" value="1"/>
</dbReference>
<keyword evidence="5 8" id="KW-0443">Lipid metabolism</keyword>
<accession>A0A8H3EP03</accession>
<dbReference type="Pfam" id="PF01735">
    <property type="entry name" value="PLA2_B"/>
    <property type="match status" value="1"/>
</dbReference>
<dbReference type="EC" id="3.1.1.5" evidence="2 9"/>
<dbReference type="GO" id="GO:0005829">
    <property type="term" value="C:cytosol"/>
    <property type="evidence" value="ECO:0007669"/>
    <property type="project" value="TreeGrafter"/>
</dbReference>
<dbReference type="OrthoDB" id="4084751at2759"/>
<dbReference type="PROSITE" id="PS51210">
    <property type="entry name" value="PLA2C"/>
    <property type="match status" value="1"/>
</dbReference>
<keyword evidence="6" id="KW-0325">Glycoprotein</keyword>
<evidence type="ECO:0000256" key="8">
    <source>
        <dbReference type="PROSITE-ProRule" id="PRU00555"/>
    </source>
</evidence>
<protein>
    <recommendedName>
        <fullName evidence="2 9">Lysophospholipase</fullName>
        <ecNumber evidence="2 9">3.1.1.5</ecNumber>
    </recommendedName>
</protein>
<organism evidence="12 13">
    <name type="scientific">Heterodermia speciosa</name>
    <dbReference type="NCBI Taxonomy" id="116794"/>
    <lineage>
        <taxon>Eukaryota</taxon>
        <taxon>Fungi</taxon>
        <taxon>Dikarya</taxon>
        <taxon>Ascomycota</taxon>
        <taxon>Pezizomycotina</taxon>
        <taxon>Lecanoromycetes</taxon>
        <taxon>OSLEUM clade</taxon>
        <taxon>Lecanoromycetidae</taxon>
        <taxon>Caliciales</taxon>
        <taxon>Physciaceae</taxon>
        <taxon>Heterodermia</taxon>
    </lineage>
</organism>
<dbReference type="GO" id="GO:0004623">
    <property type="term" value="F:phospholipase A2 activity"/>
    <property type="evidence" value="ECO:0007669"/>
    <property type="project" value="TreeGrafter"/>
</dbReference>
<dbReference type="Proteomes" id="UP000664521">
    <property type="component" value="Unassembled WGS sequence"/>
</dbReference>
<evidence type="ECO:0000256" key="3">
    <source>
        <dbReference type="ARBA" id="ARBA00022801"/>
    </source>
</evidence>